<sequence>MFLVALSSNALLAVRTYALWLRSRKTAVSLSFVALILLIPTSIVVGFEYADKSFIQYPITSFVKPASNPTCRWRRSSKISGGSHIADMLWADGLLYAFSVVAFTILQLVFESKIPPLLRPVTIQIQSNLHSLLSTRIGELKFILPALKESQNAKIS</sequence>
<dbReference type="Proteomes" id="UP000824881">
    <property type="component" value="Unassembled WGS sequence"/>
</dbReference>
<evidence type="ECO:0000313" key="1">
    <source>
        <dbReference type="EMBL" id="KAG9224599.1"/>
    </source>
</evidence>
<reference evidence="1 2" key="1">
    <citation type="journal article" date="2021" name="Appl. Environ. Microbiol.">
        <title>Genetic linkage and physical mapping for an oyster mushroom Pleurotus cornucopiae and QTL analysis for the trait cap color.</title>
        <authorList>
            <person name="Zhang Y."/>
            <person name="Gao W."/>
            <person name="Sonnenberg A."/>
            <person name="Chen Q."/>
            <person name="Zhang J."/>
            <person name="Huang C."/>
        </authorList>
    </citation>
    <scope>NUCLEOTIDE SEQUENCE [LARGE SCALE GENOMIC DNA]</scope>
    <source>
        <strain evidence="1">CCMSSC00406</strain>
    </source>
</reference>
<gene>
    <name evidence="1" type="ORF">CCMSSC00406_0002250</name>
</gene>
<keyword evidence="2" id="KW-1185">Reference proteome</keyword>
<dbReference type="EMBL" id="WQMT02000003">
    <property type="protein sequence ID" value="KAG9224599.1"/>
    <property type="molecule type" value="Genomic_DNA"/>
</dbReference>
<proteinExistence type="predicted"/>
<evidence type="ECO:0000313" key="2">
    <source>
        <dbReference type="Proteomes" id="UP000824881"/>
    </source>
</evidence>
<protein>
    <submittedName>
        <fullName evidence="1">Uncharacterized protein</fullName>
    </submittedName>
</protein>
<name>A0ACB7J3J3_PLECO</name>
<comment type="caution">
    <text evidence="1">The sequence shown here is derived from an EMBL/GenBank/DDBJ whole genome shotgun (WGS) entry which is preliminary data.</text>
</comment>
<organism evidence="1 2">
    <name type="scientific">Pleurotus cornucopiae</name>
    <name type="common">Cornucopia mushroom</name>
    <dbReference type="NCBI Taxonomy" id="5321"/>
    <lineage>
        <taxon>Eukaryota</taxon>
        <taxon>Fungi</taxon>
        <taxon>Dikarya</taxon>
        <taxon>Basidiomycota</taxon>
        <taxon>Agaricomycotina</taxon>
        <taxon>Agaricomycetes</taxon>
        <taxon>Agaricomycetidae</taxon>
        <taxon>Agaricales</taxon>
        <taxon>Pleurotineae</taxon>
        <taxon>Pleurotaceae</taxon>
        <taxon>Pleurotus</taxon>
    </lineage>
</organism>
<accession>A0ACB7J3J3</accession>